<dbReference type="Gene3D" id="3.60.70.12">
    <property type="entry name" value="L-amino peptidase D-ALA esterase/amidase"/>
    <property type="match status" value="2"/>
</dbReference>
<dbReference type="PANTHER" id="PTHR36512">
    <property type="entry name" value="D-AMINOPEPTIDASE"/>
    <property type="match status" value="1"/>
</dbReference>
<accession>W7IPZ8</accession>
<dbReference type="EMBL" id="AYXG01000237">
    <property type="protein sequence ID" value="EWC58591.1"/>
    <property type="molecule type" value="Genomic_DNA"/>
</dbReference>
<evidence type="ECO:0000256" key="1">
    <source>
        <dbReference type="ARBA" id="ARBA00007068"/>
    </source>
</evidence>
<evidence type="ECO:0000313" key="3">
    <source>
        <dbReference type="Proteomes" id="UP000019277"/>
    </source>
</evidence>
<dbReference type="InterPro" id="IPR016117">
    <property type="entry name" value="ArgJ-like_dom_sf"/>
</dbReference>
<sequence>MPVRLGRHGGALVVLFDEGTVGGVDARGGAPGTRELDVLAPENLVGRVDAVCVASGGPAGLAAADGVLRWLRERDRGFRVGEGPGQVVPIVPAATNPGGPAPDAEAGHLACRAAGEWAVDGVAALVEGAVVVVVVDAELDKARCRRVAISARDGLVRAGAPDVATTVFAAATGTRPPAGPLELDALCGAAADSVTVAYQVLRAEAADR</sequence>
<dbReference type="AlphaFoldDB" id="W7IPZ8"/>
<dbReference type="GO" id="GO:0004177">
    <property type="term" value="F:aminopeptidase activity"/>
    <property type="evidence" value="ECO:0007669"/>
    <property type="project" value="TreeGrafter"/>
</dbReference>
<gene>
    <name evidence="2" type="ORF">UO65_6137</name>
</gene>
<name>W7IPZ8_9PSEU</name>
<dbReference type="Pfam" id="PF03576">
    <property type="entry name" value="Peptidase_S58"/>
    <property type="match status" value="2"/>
</dbReference>
<dbReference type="PANTHER" id="PTHR36512:SF3">
    <property type="entry name" value="BLR5678 PROTEIN"/>
    <property type="match status" value="1"/>
</dbReference>
<keyword evidence="3" id="KW-1185">Reference proteome</keyword>
<dbReference type="SUPFAM" id="SSF56266">
    <property type="entry name" value="DmpA/ArgJ-like"/>
    <property type="match status" value="1"/>
</dbReference>
<proteinExistence type="inferred from homology"/>
<evidence type="ECO:0000313" key="2">
    <source>
        <dbReference type="EMBL" id="EWC58591.1"/>
    </source>
</evidence>
<dbReference type="Proteomes" id="UP000019277">
    <property type="component" value="Unassembled WGS sequence"/>
</dbReference>
<comment type="caution">
    <text evidence="2">The sequence shown here is derived from an EMBL/GenBank/DDBJ whole genome shotgun (WGS) entry which is preliminary data.</text>
</comment>
<organism evidence="2 3">
    <name type="scientific">Actinokineospora spheciospongiae</name>
    <dbReference type="NCBI Taxonomy" id="909613"/>
    <lineage>
        <taxon>Bacteria</taxon>
        <taxon>Bacillati</taxon>
        <taxon>Actinomycetota</taxon>
        <taxon>Actinomycetes</taxon>
        <taxon>Pseudonocardiales</taxon>
        <taxon>Pseudonocardiaceae</taxon>
        <taxon>Actinokineospora</taxon>
    </lineage>
</organism>
<dbReference type="eggNOG" id="COG3191">
    <property type="taxonomic scope" value="Bacteria"/>
</dbReference>
<reference evidence="2 3" key="1">
    <citation type="journal article" date="2014" name="Genome Announc.">
        <title>Draft Genome Sequence of the Antitrypanosomally Active Sponge-Associated Bacterium Actinokineospora sp. Strain EG49.</title>
        <authorList>
            <person name="Harjes J."/>
            <person name="Ryu T."/>
            <person name="Abdelmohsen U.R."/>
            <person name="Moitinho-Silva L."/>
            <person name="Horn H."/>
            <person name="Ravasi T."/>
            <person name="Hentschel U."/>
        </authorList>
    </citation>
    <scope>NUCLEOTIDE SEQUENCE [LARGE SCALE GENOMIC DNA]</scope>
    <source>
        <strain evidence="2 3">EG49</strain>
    </source>
</reference>
<comment type="similarity">
    <text evidence="1">Belongs to the peptidase S58 family.</text>
</comment>
<protein>
    <submittedName>
        <fullName evidence="2">Putative hydrolase</fullName>
    </submittedName>
</protein>
<dbReference type="STRING" id="909613.UO65_6137"/>
<keyword evidence="2" id="KW-0378">Hydrolase</keyword>
<dbReference type="RefSeq" id="WP_233427899.1">
    <property type="nucleotide sequence ID" value="NZ_AYXG01000237.1"/>
</dbReference>
<dbReference type="InterPro" id="IPR005321">
    <property type="entry name" value="Peptidase_S58_DmpA"/>
</dbReference>